<sequence>MQVVDRTTVAASVSWSDALSAARRAFRALGDGTVDQPDQFEMRPDRGGELHIKGAYLRGSAVLCFKVATGGFPGADPTGFTVVLDAATGAPRWLLADDGLLTEMRTAAAGALATATLARPDARRLLVVGAGGQARAQIHAHLEALPHLQVTVWGRDRARTAALAADVGAEPADDFSAAVAASDIVVTATSSRTPLIQAAWVRPGTHLTAVGSDTPGKQELAADLLARAEVVVCDNVELAAHAGELQHGNRDVRDRAVTLGEVLTDRRSGRTANEQITVADLCGLGAQNATIAELVVARLLADADSRRAGTARPPSR</sequence>
<dbReference type="AlphaFoldDB" id="A0A4R8V8T4"/>
<dbReference type="Gene3D" id="3.30.1780.10">
    <property type="entry name" value="ornithine cyclodeaminase, domain 1"/>
    <property type="match status" value="1"/>
</dbReference>
<protein>
    <submittedName>
        <fullName evidence="1 2">Ornithine cyclodeaminase</fullName>
    </submittedName>
</protein>
<organism evidence="1 3">
    <name type="scientific">Cryobacterium flavum</name>
    <dbReference type="NCBI Taxonomy" id="1424659"/>
    <lineage>
        <taxon>Bacteria</taxon>
        <taxon>Bacillati</taxon>
        <taxon>Actinomycetota</taxon>
        <taxon>Actinomycetes</taxon>
        <taxon>Micrococcales</taxon>
        <taxon>Microbacteriaceae</taxon>
        <taxon>Cryobacterium</taxon>
    </lineage>
</organism>
<dbReference type="PANTHER" id="PTHR13812:SF19">
    <property type="entry name" value="KETIMINE REDUCTASE MU-CRYSTALLIN"/>
    <property type="match status" value="1"/>
</dbReference>
<dbReference type="InterPro" id="IPR023401">
    <property type="entry name" value="ODC_N"/>
</dbReference>
<dbReference type="Gene3D" id="3.40.50.720">
    <property type="entry name" value="NAD(P)-binding Rossmann-like Domain"/>
    <property type="match status" value="1"/>
</dbReference>
<dbReference type="STRING" id="1424659.SAMN05216368_1215"/>
<dbReference type="InterPro" id="IPR036291">
    <property type="entry name" value="NAD(P)-bd_dom_sf"/>
</dbReference>
<accession>A0A4R8V8T4</accession>
<evidence type="ECO:0000313" key="4">
    <source>
        <dbReference type="Proteomes" id="UP000298252"/>
    </source>
</evidence>
<dbReference type="Proteomes" id="UP000199639">
    <property type="component" value="Unassembled WGS sequence"/>
</dbReference>
<reference evidence="1 3" key="1">
    <citation type="submission" date="2016-10" db="EMBL/GenBank/DDBJ databases">
        <authorList>
            <person name="Varghese N."/>
            <person name="Submissions S."/>
        </authorList>
    </citation>
    <scope>NUCLEOTIDE SEQUENCE [LARGE SCALE GENOMIC DNA]</scope>
    <source>
        <strain evidence="1 3">CGMCC 1.11215</strain>
    </source>
</reference>
<dbReference type="SUPFAM" id="SSF51735">
    <property type="entry name" value="NAD(P)-binding Rossmann-fold domains"/>
    <property type="match status" value="1"/>
</dbReference>
<reference evidence="2 4" key="2">
    <citation type="submission" date="2019-03" db="EMBL/GenBank/DDBJ databases">
        <title>Genomics of glacier-inhabiting Cryobacterium strains.</title>
        <authorList>
            <person name="Liu Q."/>
            <person name="Xin Y.-H."/>
        </authorList>
    </citation>
    <scope>NUCLEOTIDE SEQUENCE [LARGE SCALE GENOMIC DNA]</scope>
    <source>
        <strain evidence="2 4">Hh8</strain>
    </source>
</reference>
<name>A0A4R8V8T4_9MICO</name>
<dbReference type="PANTHER" id="PTHR13812">
    <property type="entry name" value="KETIMINE REDUCTASE MU-CRYSTALLIN"/>
    <property type="match status" value="1"/>
</dbReference>
<dbReference type="GO" id="GO:0005737">
    <property type="term" value="C:cytoplasm"/>
    <property type="evidence" value="ECO:0007669"/>
    <property type="project" value="TreeGrafter"/>
</dbReference>
<proteinExistence type="predicted"/>
<dbReference type="InterPro" id="IPR003462">
    <property type="entry name" value="ODC_Mu_crystall"/>
</dbReference>
<dbReference type="EMBL" id="FNIB01000021">
    <property type="protein sequence ID" value="SDO51501.1"/>
    <property type="molecule type" value="Genomic_DNA"/>
</dbReference>
<dbReference type="Pfam" id="PF02423">
    <property type="entry name" value="OCD_Mu_crystall"/>
    <property type="match status" value="1"/>
</dbReference>
<dbReference type="Proteomes" id="UP000298252">
    <property type="component" value="Unassembled WGS sequence"/>
</dbReference>
<dbReference type="PIRSF" id="PIRSF001439">
    <property type="entry name" value="CryM"/>
    <property type="match status" value="1"/>
</dbReference>
<keyword evidence="4" id="KW-1185">Reference proteome</keyword>
<dbReference type="EMBL" id="SOFD01000021">
    <property type="protein sequence ID" value="TFB78116.1"/>
    <property type="molecule type" value="Genomic_DNA"/>
</dbReference>
<evidence type="ECO:0000313" key="3">
    <source>
        <dbReference type="Proteomes" id="UP000199639"/>
    </source>
</evidence>
<evidence type="ECO:0000313" key="1">
    <source>
        <dbReference type="EMBL" id="SDO51501.1"/>
    </source>
</evidence>
<gene>
    <name evidence="2" type="ORF">E3O21_06660</name>
    <name evidence="1" type="ORF">SAMN05216368_1215</name>
</gene>
<evidence type="ECO:0000313" key="2">
    <source>
        <dbReference type="EMBL" id="TFB78116.1"/>
    </source>
</evidence>